<dbReference type="InterPro" id="IPR017939">
    <property type="entry name" value="G-Glutamylcylcotransferase"/>
</dbReference>
<protein>
    <recommendedName>
        <fullName evidence="1">gamma-glutamylcyclotransferase</fullName>
        <ecNumber evidence="1">4.3.2.9</ecNumber>
    </recommendedName>
</protein>
<dbReference type="Gene3D" id="3.10.490.10">
    <property type="entry name" value="Gamma-glutamyl cyclotransferase-like"/>
    <property type="match status" value="1"/>
</dbReference>
<dbReference type="PANTHER" id="PTHR12935">
    <property type="entry name" value="GAMMA-GLUTAMYLCYCLOTRANSFERASE"/>
    <property type="match status" value="1"/>
</dbReference>
<reference evidence="6" key="1">
    <citation type="submission" date="2025-08" db="UniProtKB">
        <authorList>
            <consortium name="RefSeq"/>
        </authorList>
    </citation>
    <scope>IDENTIFICATION</scope>
    <source>
        <tissue evidence="6">Whole sample</tissue>
    </source>
</reference>
<dbReference type="Proteomes" id="UP000694844">
    <property type="component" value="Chromosome 5"/>
</dbReference>
<feature type="binding site" evidence="4">
    <location>
        <begin position="16"/>
        <end position="21"/>
    </location>
    <ligand>
        <name>substrate</name>
    </ligand>
</feature>
<dbReference type="EC" id="4.3.2.9" evidence="1"/>
<organism evidence="5 6">
    <name type="scientific">Crassostrea virginica</name>
    <name type="common">Eastern oyster</name>
    <dbReference type="NCBI Taxonomy" id="6565"/>
    <lineage>
        <taxon>Eukaryota</taxon>
        <taxon>Metazoa</taxon>
        <taxon>Spiralia</taxon>
        <taxon>Lophotrochozoa</taxon>
        <taxon>Mollusca</taxon>
        <taxon>Bivalvia</taxon>
        <taxon>Autobranchia</taxon>
        <taxon>Pteriomorphia</taxon>
        <taxon>Ostreida</taxon>
        <taxon>Ostreoidea</taxon>
        <taxon>Ostreidae</taxon>
        <taxon>Crassostrea</taxon>
    </lineage>
</organism>
<evidence type="ECO:0000256" key="4">
    <source>
        <dbReference type="PIRSR" id="PIRSR617939-2"/>
    </source>
</evidence>
<dbReference type="SUPFAM" id="SSF110857">
    <property type="entry name" value="Gamma-glutamyl cyclotransferase-like"/>
    <property type="match status" value="1"/>
</dbReference>
<dbReference type="GO" id="GO:0003839">
    <property type="term" value="F:gamma-glutamylcyclotransferase activity"/>
    <property type="evidence" value="ECO:0007669"/>
    <property type="project" value="UniProtKB-EC"/>
</dbReference>
<evidence type="ECO:0000256" key="3">
    <source>
        <dbReference type="PIRSR" id="PIRSR617939-1"/>
    </source>
</evidence>
<accession>A0A8B8EKQ5</accession>
<keyword evidence="2" id="KW-0456">Lyase</keyword>
<feature type="binding site" evidence="4">
    <location>
        <position position="137"/>
    </location>
    <ligand>
        <name>substrate</name>
    </ligand>
</feature>
<dbReference type="Pfam" id="PF13772">
    <property type="entry name" value="AIG2_2"/>
    <property type="match status" value="1"/>
</dbReference>
<dbReference type="PANTHER" id="PTHR12935:SF0">
    <property type="entry name" value="GAMMA-GLUTAMYLCYCLOTRANSFERASE"/>
    <property type="match status" value="1"/>
</dbReference>
<dbReference type="InterPro" id="IPR036568">
    <property type="entry name" value="GGCT-like_sf"/>
</dbReference>
<dbReference type="GeneID" id="111134893"/>
<dbReference type="KEGG" id="cvn:111134893"/>
<feature type="active site" description="Proton acceptor" evidence="3">
    <location>
        <position position="95"/>
    </location>
</feature>
<gene>
    <name evidence="6" type="primary">LOC111134893</name>
</gene>
<proteinExistence type="predicted"/>
<dbReference type="InterPro" id="IPR013024">
    <property type="entry name" value="GGCT-like"/>
</dbReference>
<evidence type="ECO:0000256" key="2">
    <source>
        <dbReference type="ARBA" id="ARBA00023239"/>
    </source>
</evidence>
<dbReference type="OrthoDB" id="2924818at2759"/>
<keyword evidence="5" id="KW-1185">Reference proteome</keyword>
<evidence type="ECO:0000256" key="1">
    <source>
        <dbReference type="ARBA" id="ARBA00012346"/>
    </source>
</evidence>
<name>A0A8B8EKQ5_CRAVI</name>
<evidence type="ECO:0000313" key="6">
    <source>
        <dbReference type="RefSeq" id="XP_022340133.1"/>
    </source>
</evidence>
<dbReference type="RefSeq" id="XP_022340133.1">
    <property type="nucleotide sequence ID" value="XM_022484425.1"/>
</dbReference>
<dbReference type="CDD" id="cd06661">
    <property type="entry name" value="GGCT_like"/>
    <property type="match status" value="1"/>
</dbReference>
<evidence type="ECO:0000313" key="5">
    <source>
        <dbReference type="Proteomes" id="UP000694844"/>
    </source>
</evidence>
<dbReference type="AlphaFoldDB" id="A0A8B8EKQ5"/>
<sequence length="183" mass="21025">MARLAKKAYMDRFFLYFAYGSNLLRQRLCLQNPSAQFEAIGRLQNYRLCFKSPCDPAKSRWRGGAATIEPHPEGTVWGVVWKLSVNDKSSLDRQEGIYDAINVDIVTPENQTYCCRTYVMQEAYINSQYDDRPSPHYKDVLVKGALQNSIPHNYIEYLKKVEDNGYSGDIQVYNSIMATLRAS</sequence>